<feature type="transmembrane region" description="Helical" evidence="6">
    <location>
        <begin position="46"/>
        <end position="68"/>
    </location>
</feature>
<dbReference type="InterPro" id="IPR050833">
    <property type="entry name" value="Poly_Biosynth_Transport"/>
</dbReference>
<feature type="transmembrane region" description="Helical" evidence="6">
    <location>
        <begin position="298"/>
        <end position="317"/>
    </location>
</feature>
<dbReference type="HOGENOM" id="CLU_044974_0_0_9"/>
<keyword evidence="5 6" id="KW-0472">Membrane</keyword>
<organism evidence="7 8">
    <name type="scientific">Clostridium intestinale URNW</name>
    <dbReference type="NCBI Taxonomy" id="1294142"/>
    <lineage>
        <taxon>Bacteria</taxon>
        <taxon>Bacillati</taxon>
        <taxon>Bacillota</taxon>
        <taxon>Clostridia</taxon>
        <taxon>Eubacteriales</taxon>
        <taxon>Clostridiaceae</taxon>
        <taxon>Clostridium</taxon>
    </lineage>
</organism>
<evidence type="ECO:0000313" key="8">
    <source>
        <dbReference type="Proteomes" id="UP000016721"/>
    </source>
</evidence>
<dbReference type="PANTHER" id="PTHR30250">
    <property type="entry name" value="PST FAMILY PREDICTED COLANIC ACID TRANSPORTER"/>
    <property type="match status" value="1"/>
</dbReference>
<evidence type="ECO:0000256" key="1">
    <source>
        <dbReference type="ARBA" id="ARBA00004651"/>
    </source>
</evidence>
<dbReference type="AlphaFoldDB" id="U2Q793"/>
<feature type="transmembrane region" description="Helical" evidence="6">
    <location>
        <begin position="223"/>
        <end position="243"/>
    </location>
</feature>
<feature type="transmembrane region" description="Helical" evidence="6">
    <location>
        <begin position="329"/>
        <end position="352"/>
    </location>
</feature>
<feature type="transmembrane region" description="Helical" evidence="6">
    <location>
        <begin position="439"/>
        <end position="456"/>
    </location>
</feature>
<comment type="caution">
    <text evidence="7">The sequence shown here is derived from an EMBL/GenBank/DDBJ whole genome shotgun (WGS) entry which is preliminary data.</text>
</comment>
<dbReference type="Pfam" id="PF01943">
    <property type="entry name" value="Polysacc_synt"/>
    <property type="match status" value="1"/>
</dbReference>
<feature type="transmembrane region" description="Helical" evidence="6">
    <location>
        <begin position="117"/>
        <end position="140"/>
    </location>
</feature>
<dbReference type="OrthoDB" id="385011at2"/>
<feature type="transmembrane region" description="Helical" evidence="6">
    <location>
        <begin position="12"/>
        <end position="34"/>
    </location>
</feature>
<reference evidence="7 8" key="1">
    <citation type="journal article" date="2013" name="Genome Announc.">
        <title>Draft Genome Sequence of the Hydrogen- and Ethanol-Producing Bacterium Clostridium intestinale Strain URNW.</title>
        <authorList>
            <person name="Lal S."/>
            <person name="Ramachandran U."/>
            <person name="Zhang X."/>
            <person name="Sparling R."/>
            <person name="Levin D.B."/>
        </authorList>
    </citation>
    <scope>NUCLEOTIDE SEQUENCE [LARGE SCALE GENOMIC DNA]</scope>
    <source>
        <strain evidence="7 8">URNW</strain>
    </source>
</reference>
<evidence type="ECO:0000256" key="6">
    <source>
        <dbReference type="SAM" id="Phobius"/>
    </source>
</evidence>
<dbReference type="RefSeq" id="WP_021800574.1">
    <property type="nucleotide sequence ID" value="NZ_KI273145.1"/>
</dbReference>
<evidence type="ECO:0000256" key="5">
    <source>
        <dbReference type="ARBA" id="ARBA00023136"/>
    </source>
</evidence>
<keyword evidence="2" id="KW-1003">Cell membrane</keyword>
<dbReference type="PATRIC" id="fig|1294142.3.peg.503"/>
<protein>
    <submittedName>
        <fullName evidence="7">Polysaccharide transporter</fullName>
    </submittedName>
</protein>
<proteinExistence type="predicted"/>
<accession>U2Q793</accession>
<evidence type="ECO:0000313" key="7">
    <source>
        <dbReference type="EMBL" id="ERK32019.1"/>
    </source>
</evidence>
<name>U2Q793_9CLOT</name>
<dbReference type="Proteomes" id="UP000016721">
    <property type="component" value="Unassembled WGS sequence"/>
</dbReference>
<evidence type="ECO:0000256" key="2">
    <source>
        <dbReference type="ARBA" id="ARBA00022475"/>
    </source>
</evidence>
<comment type="subcellular location">
    <subcellularLocation>
        <location evidence="1">Cell membrane</location>
        <topology evidence="1">Multi-pass membrane protein</topology>
    </subcellularLocation>
</comment>
<keyword evidence="4 6" id="KW-1133">Transmembrane helix</keyword>
<evidence type="ECO:0000256" key="3">
    <source>
        <dbReference type="ARBA" id="ARBA00022692"/>
    </source>
</evidence>
<keyword evidence="8" id="KW-1185">Reference proteome</keyword>
<evidence type="ECO:0000256" key="4">
    <source>
        <dbReference type="ARBA" id="ARBA00022989"/>
    </source>
</evidence>
<dbReference type="PANTHER" id="PTHR30250:SF11">
    <property type="entry name" value="O-ANTIGEN TRANSPORTER-RELATED"/>
    <property type="match status" value="1"/>
</dbReference>
<gene>
    <name evidence="7" type="ORF">CINTURNW_0521</name>
</gene>
<feature type="transmembrane region" description="Helical" evidence="6">
    <location>
        <begin position="89"/>
        <end position="111"/>
    </location>
</feature>
<keyword evidence="3 6" id="KW-0812">Transmembrane</keyword>
<feature type="transmembrane region" description="Helical" evidence="6">
    <location>
        <begin position="147"/>
        <end position="168"/>
    </location>
</feature>
<dbReference type="STRING" id="1294142.CINTURNW_0521"/>
<feature type="transmembrane region" description="Helical" evidence="6">
    <location>
        <begin position="389"/>
        <end position="408"/>
    </location>
</feature>
<sequence>MNGNSKVKDFISTVAYAFLAQGISLLLSILMSLVVPKILGIEEFGYWQLFVFYSSYVGFFHFGLNDGIYLRYGGMDYEELDFKLISSQFWVALILQTIFSIGVSIFSLIFINDFDRQFVFIASAICLVIFNMSSFIGFIFQAVNRVNVFSTSVIIDKVFFIISVLVLLVFKTDYYKIFVVLFLVSKLVAFVYCIIKGREMIFSKSENFKVGFSEIVINVSKGINLMLSNIASLLILGIGRFIVDRIWGVAAFGKFSFSLSLTNFFLLFISQVSMVLFPTLRRTSGEQQKVFYNVSRNILDILLAGIFLFYVPITYLLELWLPQYSESIKYLILLLPLCTFDGKMQMLCTTYLKVMNKERTLLKINVLSMIISLVLSLMGGYVFKNINLIIIFMVVTIAIRSVVAEVYLSKLMDMVVIKSIVYEMSLAVIFVASTWFLRSSTSFVIYFVVYSIYIFTKRKDINEIRKSISGLINE</sequence>
<dbReference type="eggNOG" id="COG2244">
    <property type="taxonomic scope" value="Bacteria"/>
</dbReference>
<feature type="transmembrane region" description="Helical" evidence="6">
    <location>
        <begin position="415"/>
        <end position="433"/>
    </location>
</feature>
<dbReference type="InterPro" id="IPR002797">
    <property type="entry name" value="Polysacc_synth"/>
</dbReference>
<dbReference type="EMBL" id="APJA01000007">
    <property type="protein sequence ID" value="ERK32019.1"/>
    <property type="molecule type" value="Genomic_DNA"/>
</dbReference>
<dbReference type="GO" id="GO:0005886">
    <property type="term" value="C:plasma membrane"/>
    <property type="evidence" value="ECO:0007669"/>
    <property type="project" value="UniProtKB-SubCell"/>
</dbReference>
<feature type="transmembrane region" description="Helical" evidence="6">
    <location>
        <begin position="255"/>
        <end position="277"/>
    </location>
</feature>
<feature type="transmembrane region" description="Helical" evidence="6">
    <location>
        <begin position="174"/>
        <end position="195"/>
    </location>
</feature>
<feature type="transmembrane region" description="Helical" evidence="6">
    <location>
        <begin position="364"/>
        <end position="383"/>
    </location>
</feature>